<organism evidence="2 3">
    <name type="scientific">Streptomyces virginiae</name>
    <name type="common">Streptomyces cinnamonensis</name>
    <dbReference type="NCBI Taxonomy" id="1961"/>
    <lineage>
        <taxon>Bacteria</taxon>
        <taxon>Bacillati</taxon>
        <taxon>Actinomycetota</taxon>
        <taxon>Actinomycetes</taxon>
        <taxon>Kitasatosporales</taxon>
        <taxon>Streptomycetaceae</taxon>
        <taxon>Streptomyces</taxon>
    </lineage>
</organism>
<name>A0ABZ1TDS9_STRVG</name>
<evidence type="ECO:0000256" key="1">
    <source>
        <dbReference type="SAM" id="MobiDB-lite"/>
    </source>
</evidence>
<dbReference type="Proteomes" id="UP001432039">
    <property type="component" value="Chromosome"/>
</dbReference>
<feature type="compositionally biased region" description="Polar residues" evidence="1">
    <location>
        <begin position="48"/>
        <end position="58"/>
    </location>
</feature>
<reference evidence="2" key="1">
    <citation type="submission" date="2022-10" db="EMBL/GenBank/DDBJ databases">
        <title>The complete genomes of actinobacterial strains from the NBC collection.</title>
        <authorList>
            <person name="Joergensen T.S."/>
            <person name="Alvarez Arevalo M."/>
            <person name="Sterndorff E.B."/>
            <person name="Faurdal D."/>
            <person name="Vuksanovic O."/>
            <person name="Mourched A.-S."/>
            <person name="Charusanti P."/>
            <person name="Shaw S."/>
            <person name="Blin K."/>
            <person name="Weber T."/>
        </authorList>
    </citation>
    <scope>NUCLEOTIDE SEQUENCE</scope>
    <source>
        <strain evidence="2">NBC_00248</strain>
    </source>
</reference>
<feature type="compositionally biased region" description="Low complexity" evidence="1">
    <location>
        <begin position="120"/>
        <end position="135"/>
    </location>
</feature>
<evidence type="ECO:0000313" key="2">
    <source>
        <dbReference type="EMBL" id="WUQ14020.1"/>
    </source>
</evidence>
<keyword evidence="3" id="KW-1185">Reference proteome</keyword>
<dbReference type="RefSeq" id="WP_328962848.1">
    <property type="nucleotide sequence ID" value="NZ_CP108090.1"/>
</dbReference>
<evidence type="ECO:0000313" key="3">
    <source>
        <dbReference type="Proteomes" id="UP001432039"/>
    </source>
</evidence>
<feature type="compositionally biased region" description="Basic and acidic residues" evidence="1">
    <location>
        <begin position="1"/>
        <end position="21"/>
    </location>
</feature>
<gene>
    <name evidence="2" type="ORF">OG517_22775</name>
</gene>
<proteinExistence type="predicted"/>
<dbReference type="EMBL" id="CP108090">
    <property type="protein sequence ID" value="WUQ14020.1"/>
    <property type="molecule type" value="Genomic_DNA"/>
</dbReference>
<feature type="region of interest" description="Disordered" evidence="1">
    <location>
        <begin position="1"/>
        <end position="143"/>
    </location>
</feature>
<accession>A0ABZ1TDS9</accession>
<protein>
    <submittedName>
        <fullName evidence="2">Uncharacterized protein</fullName>
    </submittedName>
</protein>
<feature type="compositionally biased region" description="Polar residues" evidence="1">
    <location>
        <begin position="106"/>
        <end position="119"/>
    </location>
</feature>
<sequence>MWVYERPRRGGRAAERVDPYRPRTVPGPPPSPRHVPAYPGCCTRDGSYRSSAGPSNTYGPPIRTASASTPEVTYDAVATKPHDRVVRSARPTTSRGSTPLPAIQARETTNGHPASCSSRAGTTAAPVTTASVPGADARPPLPI</sequence>